<keyword evidence="3 6" id="KW-0812">Transmembrane</keyword>
<keyword evidence="5 6" id="KW-0472">Membrane</keyword>
<sequence>MNDRVQPGDQFGRASGFGHALPAVQRNKVLRNTYWLLALSLIPTVLGAWLGVATGITRGLTGGIGLIVFLAGAFGFLFAIEKTKNSAAGVPVLLAFTFFMGLMLSRLIGTVLGLSNGASLVMTAFAGTAGVFFVMASLSTIIKRDLSGMGKFLFVGALAVMIGAIVNVFVGSTTFMLVISVLVIGIFSAYMLYDLKRIVDGGETNYISATLALYLDIFNVFQGLLALLGLTSSNE</sequence>
<accession>F5Y1V0</accession>
<evidence type="ECO:0000256" key="5">
    <source>
        <dbReference type="ARBA" id="ARBA00023136"/>
    </source>
</evidence>
<dbReference type="AlphaFoldDB" id="F5Y1V0"/>
<dbReference type="RefSeq" id="WP_013901766.1">
    <property type="nucleotide sequence ID" value="NC_015677.1"/>
</dbReference>
<evidence type="ECO:0000256" key="3">
    <source>
        <dbReference type="ARBA" id="ARBA00022692"/>
    </source>
</evidence>
<gene>
    <name evidence="7" type="ordered locus">Rta_24360</name>
</gene>
<dbReference type="GO" id="GO:0005886">
    <property type="term" value="C:plasma membrane"/>
    <property type="evidence" value="ECO:0007669"/>
    <property type="project" value="UniProtKB-SubCell"/>
</dbReference>
<reference evidence="8" key="1">
    <citation type="submission" date="2006-01" db="EMBL/GenBank/DDBJ databases">
        <title>Genome of the cyst-dividing bacterium Ramlibacter tataouinensis.</title>
        <authorList>
            <person name="Barakat M."/>
            <person name="Ortet P."/>
            <person name="De Luca G."/>
            <person name="Jourlin-Castelli C."/>
            <person name="Ansaldi M."/>
            <person name="Py B."/>
            <person name="Fichant G."/>
            <person name="Coutinho P."/>
            <person name="Voulhoux R."/>
            <person name="Bastien O."/>
            <person name="Roy S."/>
            <person name="Marechal E."/>
            <person name="Henrissat B."/>
            <person name="Quentin Y."/>
            <person name="Noirot P."/>
            <person name="Filloux A."/>
            <person name="Mejean V."/>
            <person name="DuBow M."/>
            <person name="Barras F."/>
            <person name="Heulin T."/>
        </authorList>
    </citation>
    <scope>NUCLEOTIDE SEQUENCE [LARGE SCALE GENOMIC DNA]</scope>
    <source>
        <strain evidence="8">ATCC BAA-407 / DSM 14655 / LMG 21543 / TTB310</strain>
    </source>
</reference>
<feature type="transmembrane region" description="Helical" evidence="6">
    <location>
        <begin position="205"/>
        <end position="230"/>
    </location>
</feature>
<evidence type="ECO:0000313" key="8">
    <source>
        <dbReference type="Proteomes" id="UP000008385"/>
    </source>
</evidence>
<comment type="similarity">
    <text evidence="6">Belongs to the BI1 family.</text>
</comment>
<dbReference type="eggNOG" id="COG0670">
    <property type="taxonomic scope" value="Bacteria"/>
</dbReference>
<dbReference type="KEGG" id="rta:Rta_24360"/>
<dbReference type="PANTHER" id="PTHR23291">
    <property type="entry name" value="BAX INHIBITOR-RELATED"/>
    <property type="match status" value="1"/>
</dbReference>
<dbReference type="HOGENOM" id="CLU_058671_2_1_4"/>
<evidence type="ECO:0000256" key="1">
    <source>
        <dbReference type="ARBA" id="ARBA00004651"/>
    </source>
</evidence>
<keyword evidence="4 6" id="KW-1133">Transmembrane helix</keyword>
<keyword evidence="2" id="KW-1003">Cell membrane</keyword>
<dbReference type="Pfam" id="PF01027">
    <property type="entry name" value="Bax1-I"/>
    <property type="match status" value="1"/>
</dbReference>
<evidence type="ECO:0000256" key="2">
    <source>
        <dbReference type="ARBA" id="ARBA00022475"/>
    </source>
</evidence>
<dbReference type="STRING" id="365046.Rta_24360"/>
<evidence type="ECO:0000256" key="6">
    <source>
        <dbReference type="RuleBase" id="RU004379"/>
    </source>
</evidence>
<reference evidence="7 8" key="2">
    <citation type="journal article" date="2011" name="PLoS ONE">
        <title>The Cyst-Dividing Bacterium Ramlibacter tataouinensis TTB310 Genome Reveals a Well-Stocked Toolbox for Adaptation to a Desert Environment.</title>
        <authorList>
            <person name="De Luca G."/>
            <person name="Barakat M."/>
            <person name="Ortet P."/>
            <person name="Fochesato S."/>
            <person name="Jourlin-Castelli C."/>
            <person name="Ansaldi M."/>
            <person name="Py B."/>
            <person name="Fichant G."/>
            <person name="Coutinho P.M."/>
            <person name="Voulhoux R."/>
            <person name="Bastien O."/>
            <person name="Marechal E."/>
            <person name="Henrissat B."/>
            <person name="Quentin Y."/>
            <person name="Noirot P."/>
            <person name="Filloux A."/>
            <person name="Mejean V."/>
            <person name="Dubow M.S."/>
            <person name="Barras F."/>
            <person name="Barbe V."/>
            <person name="Weissenbach J."/>
            <person name="Mihalcescu I."/>
            <person name="Vermeglio A."/>
            <person name="Achouak W."/>
            <person name="Heulin T."/>
        </authorList>
    </citation>
    <scope>NUCLEOTIDE SEQUENCE [LARGE SCALE GENOMIC DNA]</scope>
    <source>
        <strain evidence="8">ATCC BAA-407 / DSM 14655 / LMG 21543 / TTB310</strain>
    </source>
</reference>
<dbReference type="PANTHER" id="PTHR23291:SF115">
    <property type="entry name" value="MODULATOR OF FTSH PROTEASE YCCA"/>
    <property type="match status" value="1"/>
</dbReference>
<evidence type="ECO:0000256" key="4">
    <source>
        <dbReference type="ARBA" id="ARBA00022989"/>
    </source>
</evidence>
<organism evidence="7 8">
    <name type="scientific">Ramlibacter tataouinensis (strain ATCC BAA-407 / DSM 14655 / LMG 21543 / TTB310)</name>
    <dbReference type="NCBI Taxonomy" id="365046"/>
    <lineage>
        <taxon>Bacteria</taxon>
        <taxon>Pseudomonadati</taxon>
        <taxon>Pseudomonadota</taxon>
        <taxon>Betaproteobacteria</taxon>
        <taxon>Burkholderiales</taxon>
        <taxon>Comamonadaceae</taxon>
        <taxon>Ramlibacter</taxon>
    </lineage>
</organism>
<keyword evidence="8" id="KW-1185">Reference proteome</keyword>
<name>F5Y1V0_RAMTT</name>
<feature type="transmembrane region" description="Helical" evidence="6">
    <location>
        <begin position="34"/>
        <end position="56"/>
    </location>
</feature>
<dbReference type="Proteomes" id="UP000008385">
    <property type="component" value="Chromosome"/>
</dbReference>
<feature type="transmembrane region" description="Helical" evidence="6">
    <location>
        <begin position="62"/>
        <end position="80"/>
    </location>
</feature>
<protein>
    <submittedName>
        <fullName evidence="7">Candidate membrane protein</fullName>
    </submittedName>
</protein>
<proteinExistence type="inferred from homology"/>
<comment type="subcellular location">
    <subcellularLocation>
        <location evidence="1">Cell membrane</location>
        <topology evidence="1">Multi-pass membrane protein</topology>
    </subcellularLocation>
</comment>
<dbReference type="InterPro" id="IPR006214">
    <property type="entry name" value="Bax_inhibitor_1-related"/>
</dbReference>
<feature type="transmembrane region" description="Helical" evidence="6">
    <location>
        <begin position="92"/>
        <end position="114"/>
    </location>
</feature>
<dbReference type="CDD" id="cd10433">
    <property type="entry name" value="YccA_like"/>
    <property type="match status" value="1"/>
</dbReference>
<dbReference type="PATRIC" id="fig|365046.3.peg.2495"/>
<feature type="transmembrane region" description="Helical" evidence="6">
    <location>
        <begin position="152"/>
        <end position="169"/>
    </location>
</feature>
<feature type="transmembrane region" description="Helical" evidence="6">
    <location>
        <begin position="120"/>
        <end position="140"/>
    </location>
</feature>
<dbReference type="OrthoDB" id="9813298at2"/>
<evidence type="ECO:0000313" key="7">
    <source>
        <dbReference type="EMBL" id="AEG93534.1"/>
    </source>
</evidence>
<dbReference type="EMBL" id="CP000245">
    <property type="protein sequence ID" value="AEG93534.1"/>
    <property type="molecule type" value="Genomic_DNA"/>
</dbReference>
<feature type="transmembrane region" description="Helical" evidence="6">
    <location>
        <begin position="175"/>
        <end position="193"/>
    </location>
</feature>